<dbReference type="InterPro" id="IPR017939">
    <property type="entry name" value="G-Glutamylcylcotransferase"/>
</dbReference>
<dbReference type="EMBL" id="ML976982">
    <property type="protein sequence ID" value="KAF1960592.1"/>
    <property type="molecule type" value="Genomic_DNA"/>
</dbReference>
<reference evidence="5" key="1">
    <citation type="journal article" date="2020" name="Stud. Mycol.">
        <title>101 Dothideomycetes genomes: a test case for predicting lifestyles and emergence of pathogens.</title>
        <authorList>
            <person name="Haridas S."/>
            <person name="Albert R."/>
            <person name="Binder M."/>
            <person name="Bloem J."/>
            <person name="Labutti K."/>
            <person name="Salamov A."/>
            <person name="Andreopoulos B."/>
            <person name="Baker S."/>
            <person name="Barry K."/>
            <person name="Bills G."/>
            <person name="Bluhm B."/>
            <person name="Cannon C."/>
            <person name="Castanera R."/>
            <person name="Culley D."/>
            <person name="Daum C."/>
            <person name="Ezra D."/>
            <person name="Gonzalez J."/>
            <person name="Henrissat B."/>
            <person name="Kuo A."/>
            <person name="Liang C."/>
            <person name="Lipzen A."/>
            <person name="Lutzoni F."/>
            <person name="Magnuson J."/>
            <person name="Mondo S."/>
            <person name="Nolan M."/>
            <person name="Ohm R."/>
            <person name="Pangilinan J."/>
            <person name="Park H.-J."/>
            <person name="Ramirez L."/>
            <person name="Alfaro M."/>
            <person name="Sun H."/>
            <person name="Tritt A."/>
            <person name="Yoshinaga Y."/>
            <person name="Zwiers L.-H."/>
            <person name="Turgeon B."/>
            <person name="Goodwin S."/>
            <person name="Spatafora J."/>
            <person name="Crous P."/>
            <person name="Grigoriev I."/>
        </authorList>
    </citation>
    <scope>NUCLEOTIDE SEQUENCE</scope>
    <source>
        <strain evidence="5">CBS 675.92</strain>
    </source>
</reference>
<feature type="active site" description="Proton acceptor" evidence="3">
    <location>
        <position position="91"/>
    </location>
</feature>
<dbReference type="PANTHER" id="PTHR12935:SF0">
    <property type="entry name" value="GAMMA-GLUTAMYLCYCLOTRANSFERASE"/>
    <property type="match status" value="1"/>
</dbReference>
<evidence type="ECO:0000256" key="3">
    <source>
        <dbReference type="PIRSR" id="PIRSR617939-1"/>
    </source>
</evidence>
<keyword evidence="2" id="KW-0456">Lyase</keyword>
<protein>
    <recommendedName>
        <fullName evidence="1">gamma-glutamylcyclotransferase</fullName>
        <ecNumber evidence="1">4.3.2.9</ecNumber>
    </recommendedName>
</protein>
<feature type="binding site" evidence="4">
    <location>
        <begin position="8"/>
        <end position="13"/>
    </location>
    <ligand>
        <name>substrate</name>
    </ligand>
</feature>
<evidence type="ECO:0000256" key="4">
    <source>
        <dbReference type="PIRSR" id="PIRSR617939-2"/>
    </source>
</evidence>
<sequence>MSPPLTIYMGYGSNLWLHQMRTRCPTSTYLGIARLQNYKWLINDRGYANVVQVPSSPPTSTTSPHHSYPNVVYGLVYSLQNTDEERLDRNEGVPVAYTKEYLSCDFWAAAHGAGSKIDTSDPPTKTREMLVYIDRKRVEEDEPKEEYVYRMNRGIEDAIKVGVPVKYVDEVMRKFIPKEEGKSKGIEEKALRQAGEFVDESGVY</sequence>
<dbReference type="Proteomes" id="UP000800035">
    <property type="component" value="Unassembled WGS sequence"/>
</dbReference>
<name>A0A6A5U9T7_9PLEO</name>
<dbReference type="PANTHER" id="PTHR12935">
    <property type="entry name" value="GAMMA-GLUTAMYLCYCLOTRANSFERASE"/>
    <property type="match status" value="1"/>
</dbReference>
<dbReference type="GO" id="GO:0003839">
    <property type="term" value="F:gamma-glutamylcyclotransferase activity"/>
    <property type="evidence" value="ECO:0007669"/>
    <property type="project" value="UniProtKB-EC"/>
</dbReference>
<dbReference type="Gene3D" id="3.10.490.10">
    <property type="entry name" value="Gamma-glutamyl cyclotransferase-like"/>
    <property type="match status" value="1"/>
</dbReference>
<gene>
    <name evidence="5" type="ORF">CC80DRAFT_488891</name>
</gene>
<evidence type="ECO:0000256" key="1">
    <source>
        <dbReference type="ARBA" id="ARBA00012346"/>
    </source>
</evidence>
<dbReference type="InterPro" id="IPR013024">
    <property type="entry name" value="GGCT-like"/>
</dbReference>
<dbReference type="EC" id="4.3.2.9" evidence="1"/>
<dbReference type="OrthoDB" id="2924818at2759"/>
<evidence type="ECO:0000256" key="2">
    <source>
        <dbReference type="ARBA" id="ARBA00023239"/>
    </source>
</evidence>
<dbReference type="SUPFAM" id="SSF110857">
    <property type="entry name" value="Gamma-glutamyl cyclotransferase-like"/>
    <property type="match status" value="1"/>
</dbReference>
<evidence type="ECO:0000313" key="5">
    <source>
        <dbReference type="EMBL" id="KAF1960592.1"/>
    </source>
</evidence>
<evidence type="ECO:0000313" key="6">
    <source>
        <dbReference type="Proteomes" id="UP000800035"/>
    </source>
</evidence>
<keyword evidence="6" id="KW-1185">Reference proteome</keyword>
<dbReference type="AlphaFoldDB" id="A0A6A5U9T7"/>
<proteinExistence type="predicted"/>
<accession>A0A6A5U9T7</accession>
<organism evidence="5 6">
    <name type="scientific">Byssothecium circinans</name>
    <dbReference type="NCBI Taxonomy" id="147558"/>
    <lineage>
        <taxon>Eukaryota</taxon>
        <taxon>Fungi</taxon>
        <taxon>Dikarya</taxon>
        <taxon>Ascomycota</taxon>
        <taxon>Pezizomycotina</taxon>
        <taxon>Dothideomycetes</taxon>
        <taxon>Pleosporomycetidae</taxon>
        <taxon>Pleosporales</taxon>
        <taxon>Massarineae</taxon>
        <taxon>Massarinaceae</taxon>
        <taxon>Byssothecium</taxon>
    </lineage>
</organism>
<dbReference type="CDD" id="cd06661">
    <property type="entry name" value="GGCT_like"/>
    <property type="match status" value="1"/>
</dbReference>
<dbReference type="InterPro" id="IPR036568">
    <property type="entry name" value="GGCT-like_sf"/>
</dbReference>